<feature type="compositionally biased region" description="Polar residues" evidence="1">
    <location>
        <begin position="9"/>
        <end position="24"/>
    </location>
</feature>
<gene>
    <name evidence="2" type="ORF">BSU04_19360</name>
</gene>
<evidence type="ECO:0000313" key="2">
    <source>
        <dbReference type="EMBL" id="OXC77175.1"/>
    </source>
</evidence>
<reference evidence="3" key="1">
    <citation type="submission" date="2017-01" db="EMBL/GenBank/DDBJ databases">
        <title>Genome Analysis of Deinococcus marmoris KOPRI26562.</title>
        <authorList>
            <person name="Kim J.H."/>
            <person name="Oh H.-M."/>
        </authorList>
    </citation>
    <scope>NUCLEOTIDE SEQUENCE [LARGE SCALE GENOMIC DNA]</scope>
    <source>
        <strain evidence="3">PAMC 26633</strain>
    </source>
</reference>
<name>A0A226X162_CABSO</name>
<dbReference type="AlphaFoldDB" id="A0A226X162"/>
<dbReference type="Proteomes" id="UP000214720">
    <property type="component" value="Unassembled WGS sequence"/>
</dbReference>
<dbReference type="RefSeq" id="WP_089161947.1">
    <property type="nucleotide sequence ID" value="NZ_MTHB01000110.1"/>
</dbReference>
<organism evidence="2 3">
    <name type="scientific">Caballeronia sordidicola</name>
    <name type="common">Burkholderia sordidicola</name>
    <dbReference type="NCBI Taxonomy" id="196367"/>
    <lineage>
        <taxon>Bacteria</taxon>
        <taxon>Pseudomonadati</taxon>
        <taxon>Pseudomonadota</taxon>
        <taxon>Betaproteobacteria</taxon>
        <taxon>Burkholderiales</taxon>
        <taxon>Burkholderiaceae</taxon>
        <taxon>Caballeronia</taxon>
    </lineage>
</organism>
<dbReference type="GO" id="GO:0000287">
    <property type="term" value="F:magnesium ion binding"/>
    <property type="evidence" value="ECO:0007669"/>
    <property type="project" value="InterPro"/>
</dbReference>
<feature type="compositionally biased region" description="Polar residues" evidence="1">
    <location>
        <begin position="195"/>
        <end position="205"/>
    </location>
</feature>
<dbReference type="OrthoDB" id="8997880at2"/>
<accession>A0A226X162</accession>
<dbReference type="GO" id="GO:0008897">
    <property type="term" value="F:holo-[acyl-carrier-protein] synthase activity"/>
    <property type="evidence" value="ECO:0007669"/>
    <property type="project" value="InterPro"/>
</dbReference>
<feature type="region of interest" description="Disordered" evidence="1">
    <location>
        <begin position="1"/>
        <end position="25"/>
    </location>
</feature>
<dbReference type="SUPFAM" id="SSF56214">
    <property type="entry name" value="4'-phosphopantetheinyl transferase"/>
    <property type="match status" value="1"/>
</dbReference>
<comment type="caution">
    <text evidence="2">The sequence shown here is derived from an EMBL/GenBank/DDBJ whole genome shotgun (WGS) entry which is preliminary data.</text>
</comment>
<feature type="region of interest" description="Disordered" evidence="1">
    <location>
        <begin position="184"/>
        <end position="205"/>
    </location>
</feature>
<dbReference type="InterPro" id="IPR037143">
    <property type="entry name" value="4-PPantetheinyl_Trfase_dom_sf"/>
</dbReference>
<protein>
    <submittedName>
        <fullName evidence="2">Uncharacterized protein</fullName>
    </submittedName>
</protein>
<dbReference type="EMBL" id="MTHB01000110">
    <property type="protein sequence ID" value="OXC77175.1"/>
    <property type="molecule type" value="Genomic_DNA"/>
</dbReference>
<sequence length="288" mass="31317">MADRISAKGTATSTPFPFEQTSTQRSRRDFIDTLDATIQPPVYETQPQFLPLRMNETLSLKPCTPAPGEILVFRFRSQWQRVSAHDSAQWLTQDETRRAALLPSPALRYRYISSRAVLRLAVARMLGCEPDAVDLRDDAKGRMFAQDATGDAILCADIAYAGVWIMLGISASHLGLGTSLPSYKMASDDEPSPPSRVSSQISPPSDSLLFSKQRARDNSLLSAAGHRSAIDHSALAPSEPAPALASASRGESWYVFDLPMPGQLCASVCSSTPLSTILAFGWSKRNDA</sequence>
<proteinExistence type="predicted"/>
<evidence type="ECO:0000313" key="3">
    <source>
        <dbReference type="Proteomes" id="UP000214720"/>
    </source>
</evidence>
<evidence type="ECO:0000256" key="1">
    <source>
        <dbReference type="SAM" id="MobiDB-lite"/>
    </source>
</evidence>
<dbReference type="Gene3D" id="3.90.470.20">
    <property type="entry name" value="4'-phosphopantetheinyl transferase domain"/>
    <property type="match status" value="1"/>
</dbReference>